<reference evidence="3" key="1">
    <citation type="journal article" date="2019" name="Int. J. Syst. Evol. Microbiol.">
        <title>The Global Catalogue of Microorganisms (GCM) 10K type strain sequencing project: providing services to taxonomists for standard genome sequencing and annotation.</title>
        <authorList>
            <consortium name="The Broad Institute Genomics Platform"/>
            <consortium name="The Broad Institute Genome Sequencing Center for Infectious Disease"/>
            <person name="Wu L."/>
            <person name="Ma J."/>
        </authorList>
    </citation>
    <scope>NUCLEOTIDE SEQUENCE [LARGE SCALE GENOMIC DNA]</scope>
    <source>
        <strain evidence="3">TBRC 1276</strain>
    </source>
</reference>
<dbReference type="SUPFAM" id="SSF82171">
    <property type="entry name" value="DPP6 N-terminal domain-like"/>
    <property type="match status" value="1"/>
</dbReference>
<accession>A0ABV8GB86</accession>
<protein>
    <recommendedName>
        <fullName evidence="4">WD40 repeat domain-containing protein</fullName>
    </recommendedName>
</protein>
<dbReference type="RefSeq" id="WP_379531209.1">
    <property type="nucleotide sequence ID" value="NZ_JBHSBI010000015.1"/>
</dbReference>
<comment type="caution">
    <text evidence="2">The sequence shown here is derived from an EMBL/GenBank/DDBJ whole genome shotgun (WGS) entry which is preliminary data.</text>
</comment>
<keyword evidence="1" id="KW-0732">Signal</keyword>
<name>A0ABV8GB86_9ACTN</name>
<evidence type="ECO:0008006" key="4">
    <source>
        <dbReference type="Google" id="ProtNLM"/>
    </source>
</evidence>
<feature type="chain" id="PRO_5045337581" description="WD40 repeat domain-containing protein" evidence="1">
    <location>
        <begin position="23"/>
        <end position="323"/>
    </location>
</feature>
<dbReference type="InterPro" id="IPR011042">
    <property type="entry name" value="6-blade_b-propeller_TolB-like"/>
</dbReference>
<evidence type="ECO:0000313" key="3">
    <source>
        <dbReference type="Proteomes" id="UP001595851"/>
    </source>
</evidence>
<keyword evidence="3" id="KW-1185">Reference proteome</keyword>
<evidence type="ECO:0000256" key="1">
    <source>
        <dbReference type="SAM" id="SignalP"/>
    </source>
</evidence>
<proteinExistence type="predicted"/>
<feature type="signal peptide" evidence="1">
    <location>
        <begin position="1"/>
        <end position="22"/>
    </location>
</feature>
<evidence type="ECO:0000313" key="2">
    <source>
        <dbReference type="EMBL" id="MFC4011253.1"/>
    </source>
</evidence>
<dbReference type="EMBL" id="JBHSBI010000015">
    <property type="protein sequence ID" value="MFC4011253.1"/>
    <property type="molecule type" value="Genomic_DNA"/>
</dbReference>
<gene>
    <name evidence="2" type="ORF">ACFOY2_28780</name>
</gene>
<organism evidence="2 3">
    <name type="scientific">Nonomuraea purpurea</name>
    <dbReference type="NCBI Taxonomy" id="1849276"/>
    <lineage>
        <taxon>Bacteria</taxon>
        <taxon>Bacillati</taxon>
        <taxon>Actinomycetota</taxon>
        <taxon>Actinomycetes</taxon>
        <taxon>Streptosporangiales</taxon>
        <taxon>Streptosporangiaceae</taxon>
        <taxon>Nonomuraea</taxon>
    </lineage>
</organism>
<dbReference type="Proteomes" id="UP001595851">
    <property type="component" value="Unassembled WGS sequence"/>
</dbReference>
<dbReference type="Gene3D" id="2.120.10.30">
    <property type="entry name" value="TolB, C-terminal domain"/>
    <property type="match status" value="1"/>
</dbReference>
<sequence>MIMNLGAALALAATLGAPPAQPPTGKLPGTQATIVAKMAGRPIQFTSYGAPTPGRPHDGSWAWDPAKRAFVAADGTLSVSPDERWAALLHETRGLGVPKVTVTDRETGERTEIELPVPQDPTRENGYLQTLWPTWSPDGRHLLLNVFEAGGEPRSAGIVLIETPTLKPRFVRIDKALITVGGFQWTRDGKGVVVRWGKNGRTSIRQYDLEGAVKRTWHVRGRPVAQGQGTFTPSGRRFVTACMSLESSACVWDTATGKAVTRVKLPSSPVWGSVLGWYDERRLIAATGKGVGVIDLKGKVVETLVTLGKNQHFYPRFEARGKG</sequence>